<sequence length="275" mass="31335">MNDEFSLSPKAIEHYEKIREADRLNRIGSQIELIRTQELLNRYLPPSPAIVLDVGGAAGIHAFWLAQQGYHVHLIDPVPHHINQAREFDNQNPTYPLASISRGDARKLEHENDSVEAVLLFGPLYHLTDRSDRLAVLREAHRVLSSGGIVLAVGISRFISTINCLIDGEVNNEIMLSIVEQDLKDGQHRNPADDQRYFTTAFFHLPNELAEEIEEIGFRLDAMIAVEGPARLLQNFKERWQNIEERAWLLKIVRQVEREPNLLGVSTHIMAIAYK</sequence>
<organism evidence="2 3">
    <name type="scientific">Pseudanabaena frigida</name>
    <dbReference type="NCBI Taxonomy" id="945775"/>
    <lineage>
        <taxon>Bacteria</taxon>
        <taxon>Bacillati</taxon>
        <taxon>Cyanobacteriota</taxon>
        <taxon>Cyanophyceae</taxon>
        <taxon>Pseudanabaenales</taxon>
        <taxon>Pseudanabaenaceae</taxon>
        <taxon>Pseudanabaena</taxon>
    </lineage>
</organism>
<dbReference type="CDD" id="cd02440">
    <property type="entry name" value="AdoMet_MTases"/>
    <property type="match status" value="1"/>
</dbReference>
<feature type="domain" description="Methyltransferase" evidence="1">
    <location>
        <begin position="51"/>
        <end position="148"/>
    </location>
</feature>
<evidence type="ECO:0000313" key="2">
    <source>
        <dbReference type="EMBL" id="PZO39064.1"/>
    </source>
</evidence>
<dbReference type="Proteomes" id="UP000249467">
    <property type="component" value="Unassembled WGS sequence"/>
</dbReference>
<dbReference type="Gene3D" id="3.40.50.150">
    <property type="entry name" value="Vaccinia Virus protein VP39"/>
    <property type="match status" value="1"/>
</dbReference>
<dbReference type="EMBL" id="QBML01000020">
    <property type="protein sequence ID" value="PZO39064.1"/>
    <property type="molecule type" value="Genomic_DNA"/>
</dbReference>
<dbReference type="Pfam" id="PF13649">
    <property type="entry name" value="Methyltransf_25"/>
    <property type="match status" value="1"/>
</dbReference>
<reference evidence="2 3" key="2">
    <citation type="submission" date="2018-06" db="EMBL/GenBank/DDBJ databases">
        <title>Metagenomic assembly of (sub)arctic Cyanobacteria and their associated microbiome from non-axenic cultures.</title>
        <authorList>
            <person name="Baurain D."/>
        </authorList>
    </citation>
    <scope>NUCLEOTIDE SEQUENCE [LARGE SCALE GENOMIC DNA]</scope>
    <source>
        <strain evidence="2">ULC066bin1</strain>
    </source>
</reference>
<dbReference type="GO" id="GO:0032259">
    <property type="term" value="P:methylation"/>
    <property type="evidence" value="ECO:0007669"/>
    <property type="project" value="UniProtKB-KW"/>
</dbReference>
<name>A0A2W4W1J1_9CYAN</name>
<proteinExistence type="predicted"/>
<accession>A0A2W4W1J1</accession>
<evidence type="ECO:0000259" key="1">
    <source>
        <dbReference type="Pfam" id="PF13649"/>
    </source>
</evidence>
<protein>
    <submittedName>
        <fullName evidence="2">SAM-dependent methyltransferase</fullName>
    </submittedName>
</protein>
<dbReference type="InterPro" id="IPR041698">
    <property type="entry name" value="Methyltransf_25"/>
</dbReference>
<dbReference type="AlphaFoldDB" id="A0A2W4W1J1"/>
<dbReference type="SUPFAM" id="SSF53335">
    <property type="entry name" value="S-adenosyl-L-methionine-dependent methyltransferases"/>
    <property type="match status" value="1"/>
</dbReference>
<comment type="caution">
    <text evidence="2">The sequence shown here is derived from an EMBL/GenBank/DDBJ whole genome shotgun (WGS) entry which is preliminary data.</text>
</comment>
<reference evidence="2 3" key="1">
    <citation type="submission" date="2018-04" db="EMBL/GenBank/DDBJ databases">
        <authorList>
            <person name="Go L.Y."/>
            <person name="Mitchell J.A."/>
        </authorList>
    </citation>
    <scope>NUCLEOTIDE SEQUENCE [LARGE SCALE GENOMIC DNA]</scope>
    <source>
        <strain evidence="2">ULC066bin1</strain>
    </source>
</reference>
<dbReference type="GO" id="GO:0008168">
    <property type="term" value="F:methyltransferase activity"/>
    <property type="evidence" value="ECO:0007669"/>
    <property type="project" value="UniProtKB-KW"/>
</dbReference>
<keyword evidence="2" id="KW-0489">Methyltransferase</keyword>
<keyword evidence="2" id="KW-0808">Transferase</keyword>
<dbReference type="InterPro" id="IPR029063">
    <property type="entry name" value="SAM-dependent_MTases_sf"/>
</dbReference>
<gene>
    <name evidence="2" type="ORF">DCF19_15180</name>
</gene>
<evidence type="ECO:0000313" key="3">
    <source>
        <dbReference type="Proteomes" id="UP000249467"/>
    </source>
</evidence>